<dbReference type="AlphaFoldDB" id="A0A196S8Z0"/>
<dbReference type="Gene3D" id="1.10.510.10">
    <property type="entry name" value="Transferase(Phosphotransferase) domain 1"/>
    <property type="match status" value="1"/>
</dbReference>
<evidence type="ECO:0000313" key="25">
    <source>
        <dbReference type="Proteomes" id="UP000078348"/>
    </source>
</evidence>
<evidence type="ECO:0000256" key="1">
    <source>
        <dbReference type="ARBA" id="ARBA00001946"/>
    </source>
</evidence>
<evidence type="ECO:0000256" key="16">
    <source>
        <dbReference type="ARBA" id="ARBA00047899"/>
    </source>
</evidence>
<keyword evidence="8" id="KW-0723">Serine/threonine-protein kinase</keyword>
<dbReference type="STRING" id="478820.A0A196S8Z0"/>
<dbReference type="Proteomes" id="UP000078348">
    <property type="component" value="Unassembled WGS sequence"/>
</dbReference>
<comment type="cofactor">
    <cofactor evidence="1 21">
        <name>Mg(2+)</name>
        <dbReference type="ChEBI" id="CHEBI:18420"/>
    </cofactor>
</comment>
<dbReference type="InterPro" id="IPR000687">
    <property type="entry name" value="RIO_kinase"/>
</dbReference>
<evidence type="ECO:0000313" key="24">
    <source>
        <dbReference type="EMBL" id="OAO12454.1"/>
    </source>
</evidence>
<evidence type="ECO:0000256" key="2">
    <source>
        <dbReference type="ARBA" id="ARBA00004496"/>
    </source>
</evidence>
<dbReference type="Gene3D" id="3.30.200.20">
    <property type="entry name" value="Phosphorylase Kinase, domain 1"/>
    <property type="match status" value="1"/>
</dbReference>
<dbReference type="InterPro" id="IPR018934">
    <property type="entry name" value="RIO_dom"/>
</dbReference>
<feature type="domain" description="RIO kinase" evidence="23">
    <location>
        <begin position="31"/>
        <end position="267"/>
    </location>
</feature>
<dbReference type="InterPro" id="IPR018935">
    <property type="entry name" value="RIO_kinase_CS"/>
</dbReference>
<keyword evidence="13" id="KW-0378">Hydrolase</keyword>
<keyword evidence="11 20" id="KW-0547">Nucleotide-binding</keyword>
<dbReference type="InterPro" id="IPR011009">
    <property type="entry name" value="Kinase-like_dom_sf"/>
</dbReference>
<dbReference type="GO" id="GO:0042254">
    <property type="term" value="P:ribosome biogenesis"/>
    <property type="evidence" value="ECO:0007669"/>
    <property type="project" value="UniProtKB-KW"/>
</dbReference>
<dbReference type="InterPro" id="IPR051272">
    <property type="entry name" value="RIO-type_Ser/Thr_kinase"/>
</dbReference>
<feature type="region of interest" description="Disordered" evidence="22">
    <location>
        <begin position="392"/>
        <end position="442"/>
    </location>
</feature>
<feature type="compositionally biased region" description="Basic residues" evidence="22">
    <location>
        <begin position="420"/>
        <end position="442"/>
    </location>
</feature>
<evidence type="ECO:0000256" key="11">
    <source>
        <dbReference type="ARBA" id="ARBA00022741"/>
    </source>
</evidence>
<feature type="region of interest" description="Disordered" evidence="22">
    <location>
        <begin position="1"/>
        <end position="39"/>
    </location>
</feature>
<evidence type="ECO:0000256" key="13">
    <source>
        <dbReference type="ARBA" id="ARBA00022801"/>
    </source>
</evidence>
<keyword evidence="14 20" id="KW-0067">ATP-binding</keyword>
<evidence type="ECO:0000256" key="21">
    <source>
        <dbReference type="PIRSR" id="PIRSR038147-3"/>
    </source>
</evidence>
<accession>A0A196S8Z0</accession>
<dbReference type="InterPro" id="IPR017407">
    <property type="entry name" value="Ser/Thr_kinase_Rio1"/>
</dbReference>
<evidence type="ECO:0000256" key="10">
    <source>
        <dbReference type="ARBA" id="ARBA00022723"/>
    </source>
</evidence>
<reference evidence="24 25" key="1">
    <citation type="submission" date="2016-05" db="EMBL/GenBank/DDBJ databases">
        <title>Nuclear genome of Blastocystis sp. subtype 1 NandII.</title>
        <authorList>
            <person name="Gentekaki E."/>
            <person name="Curtis B."/>
            <person name="Stairs C."/>
            <person name="Eme L."/>
            <person name="Herman E."/>
            <person name="Klimes V."/>
            <person name="Arias M.C."/>
            <person name="Elias M."/>
            <person name="Hilliou F."/>
            <person name="Klute M."/>
            <person name="Malik S.-B."/>
            <person name="Pightling A."/>
            <person name="Rachubinski R."/>
            <person name="Salas D."/>
            <person name="Schlacht A."/>
            <person name="Suga H."/>
            <person name="Archibald J."/>
            <person name="Ball S.G."/>
            <person name="Clark G."/>
            <person name="Dacks J."/>
            <person name="Van Der Giezen M."/>
            <person name="Tsaousis A."/>
            <person name="Roger A."/>
        </authorList>
    </citation>
    <scope>NUCLEOTIDE SEQUENCE [LARGE SCALE GENOMIC DNA]</scope>
    <source>
        <strain evidence="25">ATCC 50177 / NandII</strain>
    </source>
</reference>
<keyword evidence="7" id="KW-0690">Ribosome biogenesis</keyword>
<dbReference type="GO" id="GO:0016787">
    <property type="term" value="F:hydrolase activity"/>
    <property type="evidence" value="ECO:0007669"/>
    <property type="project" value="UniProtKB-KW"/>
</dbReference>
<proteinExistence type="inferred from homology"/>
<evidence type="ECO:0000256" key="8">
    <source>
        <dbReference type="ARBA" id="ARBA00022527"/>
    </source>
</evidence>
<dbReference type="GO" id="GO:0004674">
    <property type="term" value="F:protein serine/threonine kinase activity"/>
    <property type="evidence" value="ECO:0007669"/>
    <property type="project" value="UniProtKB-KW"/>
</dbReference>
<keyword evidence="12 24" id="KW-0418">Kinase</keyword>
<evidence type="ECO:0000256" key="22">
    <source>
        <dbReference type="SAM" id="MobiDB-lite"/>
    </source>
</evidence>
<keyword evidence="10" id="KW-0479">Metal-binding</keyword>
<evidence type="ECO:0000256" key="7">
    <source>
        <dbReference type="ARBA" id="ARBA00022517"/>
    </source>
</evidence>
<name>A0A196S8Z0_BLAHN</name>
<evidence type="ECO:0000256" key="19">
    <source>
        <dbReference type="PIRSR" id="PIRSR038147-1"/>
    </source>
</evidence>
<dbReference type="SUPFAM" id="SSF56112">
    <property type="entry name" value="Protein kinase-like (PK-like)"/>
    <property type="match status" value="1"/>
</dbReference>
<dbReference type="SMART" id="SM00090">
    <property type="entry name" value="RIO"/>
    <property type="match status" value="1"/>
</dbReference>
<comment type="caution">
    <text evidence="24">The sequence shown here is derived from an EMBL/GenBank/DDBJ whole genome shotgun (WGS) entry which is preliminary data.</text>
</comment>
<evidence type="ECO:0000256" key="18">
    <source>
        <dbReference type="ARBA" id="ARBA00068838"/>
    </source>
</evidence>
<comment type="subcellular location">
    <subcellularLocation>
        <location evidence="2">Cytoplasm</location>
    </subcellularLocation>
</comment>
<comment type="catalytic activity">
    <reaction evidence="16">
        <text>L-threonyl-[protein] + ATP = O-phospho-L-threonyl-[protein] + ADP + H(+)</text>
        <dbReference type="Rhea" id="RHEA:46608"/>
        <dbReference type="Rhea" id="RHEA-COMP:11060"/>
        <dbReference type="Rhea" id="RHEA-COMP:11605"/>
        <dbReference type="ChEBI" id="CHEBI:15378"/>
        <dbReference type="ChEBI" id="CHEBI:30013"/>
        <dbReference type="ChEBI" id="CHEBI:30616"/>
        <dbReference type="ChEBI" id="CHEBI:61977"/>
        <dbReference type="ChEBI" id="CHEBI:456216"/>
        <dbReference type="EC" id="2.7.11.1"/>
    </reaction>
</comment>
<evidence type="ECO:0000256" key="17">
    <source>
        <dbReference type="ARBA" id="ARBA00048679"/>
    </source>
</evidence>
<evidence type="ECO:0000256" key="20">
    <source>
        <dbReference type="PIRSR" id="PIRSR038147-2"/>
    </source>
</evidence>
<keyword evidence="15" id="KW-0460">Magnesium</keyword>
<keyword evidence="9" id="KW-0808">Transferase</keyword>
<sequence>MTEYSASSKVEAAISKHLADEEEGKQNRHTGRDDRATTENVMDPRTRFILYQMLNRGLLTEINGCVSTGKEANVYHARGAEGIELAVKIYKTSILVFKDRERYIAGDYRFRHGFNKSNPRKMVAMWAEKERRNLGRLYAAGLPVPQTYSLTRNVLVMEFLGENGWPAPRLKDVELTKKSYDRVYKRLILILREMYQKCRLVHGDLSEYNLLYYKKDIWIIDVSQSVEIDHPNALHFLRSDCKNVTDYFSKNGVEVMTTRELFDFVTRHTLKEEEYDEYIERSIEHSREVMKEGTYENEEQIFMSAFIPQNLFEVIHIERDITEMKLGNVEEIFYSALTGIDIAMKQAEEELGMNEDEEEEEFEKNYNEDEVAQVLDEHTVEIDATIDVPAEKVNEEYTSKNATKEEKKAHKQMVKEQKREKRKTKIPKSVKKRAMKQAKMKK</sequence>
<comment type="similarity">
    <text evidence="3">Belongs to the protein kinase superfamily. RIO-type Ser/Thr kinase family.</text>
</comment>
<evidence type="ECO:0000256" key="14">
    <source>
        <dbReference type="ARBA" id="ARBA00022840"/>
    </source>
</evidence>
<dbReference type="Pfam" id="PF01163">
    <property type="entry name" value="RIO1"/>
    <property type="match status" value="1"/>
</dbReference>
<evidence type="ECO:0000256" key="4">
    <source>
        <dbReference type="ARBA" id="ARBA00012513"/>
    </source>
</evidence>
<dbReference type="PIRSF" id="PIRSF038147">
    <property type="entry name" value="Ser/Thr_PK_RIO1"/>
    <property type="match status" value="1"/>
</dbReference>
<gene>
    <name evidence="24" type="ORF">AV274_5808</name>
</gene>
<evidence type="ECO:0000256" key="15">
    <source>
        <dbReference type="ARBA" id="ARBA00022842"/>
    </source>
</evidence>
<dbReference type="CDD" id="cd05147">
    <property type="entry name" value="RIO1_euk"/>
    <property type="match status" value="1"/>
</dbReference>
<evidence type="ECO:0000256" key="12">
    <source>
        <dbReference type="ARBA" id="ARBA00022777"/>
    </source>
</evidence>
<protein>
    <recommendedName>
        <fullName evidence="5">Serine/threonine-protein kinase RIO1</fullName>
        <ecNumber evidence="4">2.7.11.1</ecNumber>
    </recommendedName>
    <alternativeName>
        <fullName evidence="18">Serine/threonine-protein kinase rio1</fullName>
    </alternativeName>
</protein>
<keyword evidence="25" id="KW-1185">Reference proteome</keyword>
<evidence type="ECO:0000256" key="9">
    <source>
        <dbReference type="ARBA" id="ARBA00022679"/>
    </source>
</evidence>
<evidence type="ECO:0000256" key="3">
    <source>
        <dbReference type="ARBA" id="ARBA00009196"/>
    </source>
</evidence>
<feature type="binding site" evidence="21">
    <location>
        <position position="221"/>
    </location>
    <ligand>
        <name>Mg(2+)</name>
        <dbReference type="ChEBI" id="CHEBI:18420"/>
    </ligand>
</feature>
<dbReference type="OrthoDB" id="205248at2759"/>
<organism evidence="24 25">
    <name type="scientific">Blastocystis sp. subtype 1 (strain ATCC 50177 / NandII)</name>
    <dbReference type="NCBI Taxonomy" id="478820"/>
    <lineage>
        <taxon>Eukaryota</taxon>
        <taxon>Sar</taxon>
        <taxon>Stramenopiles</taxon>
        <taxon>Bigyra</taxon>
        <taxon>Opalozoa</taxon>
        <taxon>Opalinata</taxon>
        <taxon>Blastocystidae</taxon>
        <taxon>Blastocystis</taxon>
    </lineage>
</organism>
<feature type="binding site" evidence="21">
    <location>
        <position position="209"/>
    </location>
    <ligand>
        <name>Mg(2+)</name>
        <dbReference type="ChEBI" id="CHEBI:18420"/>
    </ligand>
</feature>
<evidence type="ECO:0000256" key="5">
    <source>
        <dbReference type="ARBA" id="ARBA00016038"/>
    </source>
</evidence>
<feature type="compositionally biased region" description="Basic and acidic residues" evidence="22">
    <location>
        <begin position="24"/>
        <end position="39"/>
    </location>
</feature>
<dbReference type="PROSITE" id="PS01245">
    <property type="entry name" value="RIO1"/>
    <property type="match status" value="1"/>
</dbReference>
<evidence type="ECO:0000259" key="23">
    <source>
        <dbReference type="SMART" id="SM00090"/>
    </source>
</evidence>
<dbReference type="GO" id="GO:0005737">
    <property type="term" value="C:cytoplasm"/>
    <property type="evidence" value="ECO:0007669"/>
    <property type="project" value="UniProtKB-SubCell"/>
</dbReference>
<dbReference type="GO" id="GO:0046872">
    <property type="term" value="F:metal ion binding"/>
    <property type="evidence" value="ECO:0007669"/>
    <property type="project" value="UniProtKB-KW"/>
</dbReference>
<feature type="compositionally biased region" description="Basic and acidic residues" evidence="22">
    <location>
        <begin position="392"/>
        <end position="419"/>
    </location>
</feature>
<evidence type="ECO:0000256" key="6">
    <source>
        <dbReference type="ARBA" id="ARBA00022490"/>
    </source>
</evidence>
<keyword evidence="6" id="KW-0963">Cytoplasm</keyword>
<feature type="binding site" evidence="20">
    <location>
        <position position="160"/>
    </location>
    <ligand>
        <name>ATP</name>
        <dbReference type="ChEBI" id="CHEBI:30616"/>
    </ligand>
</feature>
<dbReference type="FunFam" id="3.30.200.20:FF:000148">
    <property type="entry name" value="Serine/threonine-protein kinase RIO1"/>
    <property type="match status" value="1"/>
</dbReference>
<dbReference type="EMBL" id="LXWW01000543">
    <property type="protein sequence ID" value="OAO12454.1"/>
    <property type="molecule type" value="Genomic_DNA"/>
</dbReference>
<feature type="active site" description="4-aspartylphosphate intermediate" evidence="19">
    <location>
        <position position="221"/>
    </location>
</feature>
<dbReference type="EC" id="2.7.11.1" evidence="4"/>
<dbReference type="GO" id="GO:0005524">
    <property type="term" value="F:ATP binding"/>
    <property type="evidence" value="ECO:0007669"/>
    <property type="project" value="UniProtKB-KW"/>
</dbReference>
<comment type="catalytic activity">
    <reaction evidence="17">
        <text>L-seryl-[protein] + ATP = O-phospho-L-seryl-[protein] + ADP + H(+)</text>
        <dbReference type="Rhea" id="RHEA:17989"/>
        <dbReference type="Rhea" id="RHEA-COMP:9863"/>
        <dbReference type="Rhea" id="RHEA-COMP:11604"/>
        <dbReference type="ChEBI" id="CHEBI:15378"/>
        <dbReference type="ChEBI" id="CHEBI:29999"/>
        <dbReference type="ChEBI" id="CHEBI:30616"/>
        <dbReference type="ChEBI" id="CHEBI:83421"/>
        <dbReference type="ChEBI" id="CHEBI:456216"/>
        <dbReference type="EC" id="2.7.11.1"/>
    </reaction>
</comment>
<dbReference type="PANTHER" id="PTHR45723">
    <property type="entry name" value="SERINE/THREONINE-PROTEIN KINASE RIO1"/>
    <property type="match status" value="1"/>
</dbReference>
<feature type="active site" description="Proton acceptor" evidence="19">
    <location>
        <position position="204"/>
    </location>
</feature>
<feature type="binding site" evidence="20">
    <location>
        <position position="88"/>
    </location>
    <ligand>
        <name>ATP</name>
        <dbReference type="ChEBI" id="CHEBI:30616"/>
    </ligand>
</feature>